<dbReference type="GO" id="GO:0006654">
    <property type="term" value="P:phosphatidic acid biosynthetic process"/>
    <property type="evidence" value="ECO:0007669"/>
    <property type="project" value="TreeGrafter"/>
</dbReference>
<dbReference type="SUPFAM" id="SSF69593">
    <property type="entry name" value="Glycerol-3-phosphate (1)-acyltransferase"/>
    <property type="match status" value="1"/>
</dbReference>
<evidence type="ECO:0000313" key="4">
    <source>
        <dbReference type="EMBL" id="NHN54862.1"/>
    </source>
</evidence>
<dbReference type="RefSeq" id="WP_166193271.1">
    <property type="nucleotide sequence ID" value="NZ_JAAOIV010000002.1"/>
</dbReference>
<dbReference type="Pfam" id="PF01553">
    <property type="entry name" value="Acyltransferase"/>
    <property type="match status" value="1"/>
</dbReference>
<dbReference type="InterPro" id="IPR002123">
    <property type="entry name" value="Plipid/glycerol_acylTrfase"/>
</dbReference>
<name>A0A967AYP3_9MICO</name>
<dbReference type="AlphaFoldDB" id="A0A967AYP3"/>
<feature type="domain" description="Phospholipid/glycerol acyltransferase" evidence="3">
    <location>
        <begin position="37"/>
        <end position="151"/>
    </location>
</feature>
<gene>
    <name evidence="4" type="ORF">G9U51_03570</name>
</gene>
<dbReference type="Proteomes" id="UP000744769">
    <property type="component" value="Unassembled WGS sequence"/>
</dbReference>
<dbReference type="PANTHER" id="PTHR10434">
    <property type="entry name" value="1-ACYL-SN-GLYCEROL-3-PHOSPHATE ACYLTRANSFERASE"/>
    <property type="match status" value="1"/>
</dbReference>
<accession>A0A967AYP3</accession>
<dbReference type="EMBL" id="JAAOIV010000002">
    <property type="protein sequence ID" value="NHN54862.1"/>
    <property type="molecule type" value="Genomic_DNA"/>
</dbReference>
<evidence type="ECO:0000256" key="1">
    <source>
        <dbReference type="ARBA" id="ARBA00022679"/>
    </source>
</evidence>
<comment type="caution">
    <text evidence="4">The sequence shown here is derived from an EMBL/GenBank/DDBJ whole genome shotgun (WGS) entry which is preliminary data.</text>
</comment>
<evidence type="ECO:0000313" key="5">
    <source>
        <dbReference type="Proteomes" id="UP000744769"/>
    </source>
</evidence>
<dbReference type="GO" id="GO:0005886">
    <property type="term" value="C:plasma membrane"/>
    <property type="evidence" value="ECO:0007669"/>
    <property type="project" value="TreeGrafter"/>
</dbReference>
<evidence type="ECO:0000256" key="2">
    <source>
        <dbReference type="ARBA" id="ARBA00023315"/>
    </source>
</evidence>
<evidence type="ECO:0000259" key="3">
    <source>
        <dbReference type="SMART" id="SM00563"/>
    </source>
</evidence>
<organism evidence="4 5">
    <name type="scientific">Metallococcus carri</name>
    <dbReference type="NCBI Taxonomy" id="1656884"/>
    <lineage>
        <taxon>Bacteria</taxon>
        <taxon>Bacillati</taxon>
        <taxon>Actinomycetota</taxon>
        <taxon>Actinomycetes</taxon>
        <taxon>Micrococcales</taxon>
        <taxon>Dermacoccaceae</taxon>
        <taxon>Metallococcus</taxon>
    </lineage>
</organism>
<proteinExistence type="predicted"/>
<dbReference type="CDD" id="cd07989">
    <property type="entry name" value="LPLAT_AGPAT-like"/>
    <property type="match status" value="1"/>
</dbReference>
<keyword evidence="5" id="KW-1185">Reference proteome</keyword>
<dbReference type="PANTHER" id="PTHR10434:SF55">
    <property type="entry name" value="POSSIBLE ACYLTRANSFERASE"/>
    <property type="match status" value="1"/>
</dbReference>
<keyword evidence="2 4" id="KW-0012">Acyltransferase</keyword>
<protein>
    <submittedName>
        <fullName evidence="4">1-acyl-sn-glycerol-3-phosphate acyltransferase</fullName>
    </submittedName>
</protein>
<sequence length="253" mass="27620">MEPVYTPIIRTALGLFKAQGLRITRLGTEHIPRTGGAVVAINHISYMDFAYAGYPFHDVGRKVRFMAKKEVFANPVAGPLLRGMGHIPVDRAAGAGSYREAVRELREGELVGVFPEATISRSFELKEFKTGAVRMSQEAGVPVLPLVVWGSQRVWTKGVKRRMGRTGIPISLTVGEPMHFADVDAATGTAELKTVMQQMLEKAQADYPALTGEELRFLPHRLGGTAPTIEEAAELDRQALAERAAKKAAKKRG</sequence>
<dbReference type="SMART" id="SM00563">
    <property type="entry name" value="PlsC"/>
    <property type="match status" value="1"/>
</dbReference>
<keyword evidence="1" id="KW-0808">Transferase</keyword>
<reference evidence="4" key="1">
    <citation type="submission" date="2020-03" db="EMBL/GenBank/DDBJ databases">
        <title>Draft sequencing of Calidifontibacter sp. DB0510.</title>
        <authorList>
            <person name="Kim D.-U."/>
        </authorList>
    </citation>
    <scope>NUCLEOTIDE SEQUENCE</scope>
    <source>
        <strain evidence="4">DB0510</strain>
    </source>
</reference>
<dbReference type="GO" id="GO:0003841">
    <property type="term" value="F:1-acylglycerol-3-phosphate O-acyltransferase activity"/>
    <property type="evidence" value="ECO:0007669"/>
    <property type="project" value="TreeGrafter"/>
</dbReference>